<protein>
    <recommendedName>
        <fullName evidence="10">Flagellar protein FliL</fullName>
    </recommendedName>
</protein>
<keyword evidence="5 10" id="KW-0145">Chemotaxis</keyword>
<dbReference type="Proteomes" id="UP000595254">
    <property type="component" value="Chromosome"/>
</dbReference>
<keyword evidence="7 10" id="KW-0283">Flagellar rotation</keyword>
<evidence type="ECO:0000256" key="4">
    <source>
        <dbReference type="ARBA" id="ARBA00022475"/>
    </source>
</evidence>
<evidence type="ECO:0000256" key="2">
    <source>
        <dbReference type="ARBA" id="ARBA00004162"/>
    </source>
</evidence>
<keyword evidence="4 10" id="KW-1003">Cell membrane</keyword>
<dbReference type="GO" id="GO:0006935">
    <property type="term" value="P:chemotaxis"/>
    <property type="evidence" value="ECO:0007669"/>
    <property type="project" value="UniProtKB-KW"/>
</dbReference>
<comment type="subcellular location">
    <subcellularLocation>
        <location evidence="2">Cell membrane</location>
        <topology evidence="2">Single-pass membrane protein</topology>
    </subcellularLocation>
</comment>
<gene>
    <name evidence="11" type="primary">fliL</name>
    <name evidence="11" type="ORF">I6J18_06565</name>
</gene>
<evidence type="ECO:0000256" key="7">
    <source>
        <dbReference type="ARBA" id="ARBA00022779"/>
    </source>
</evidence>
<evidence type="ECO:0000256" key="6">
    <source>
        <dbReference type="ARBA" id="ARBA00022692"/>
    </source>
</evidence>
<dbReference type="GO" id="GO:0071978">
    <property type="term" value="P:bacterial-type flagellum-dependent swarming motility"/>
    <property type="evidence" value="ECO:0007669"/>
    <property type="project" value="TreeGrafter"/>
</dbReference>
<reference evidence="11 12" key="1">
    <citation type="submission" date="2021-01" db="EMBL/GenBank/DDBJ databases">
        <title>FDA dAtabase for Regulatory Grade micrObial Sequences (FDA-ARGOS): Supporting development and validation of Infectious Disease Dx tests.</title>
        <authorList>
            <person name="Nelson B."/>
            <person name="Plummer A."/>
            <person name="Tallon L."/>
            <person name="Sadzewicz L."/>
            <person name="Zhao X."/>
            <person name="Boylan J."/>
            <person name="Ott S."/>
            <person name="Bowen H."/>
            <person name="Vavikolanu K."/>
            <person name="Mehta A."/>
            <person name="Aluvathingal J."/>
            <person name="Nadendla S."/>
            <person name="Myers T."/>
            <person name="Yan Y."/>
            <person name="Sichtig H."/>
        </authorList>
    </citation>
    <scope>NUCLEOTIDE SEQUENCE [LARGE SCALE GENOMIC DNA]</scope>
    <source>
        <strain evidence="11 12">FDAARGOS_1161</strain>
    </source>
</reference>
<dbReference type="EMBL" id="CP068053">
    <property type="protein sequence ID" value="QQT01523.1"/>
    <property type="molecule type" value="Genomic_DNA"/>
</dbReference>
<comment type="function">
    <text evidence="1 10">Controls the rotational direction of flagella during chemotaxis.</text>
</comment>
<dbReference type="NCBIfam" id="NF005826">
    <property type="entry name" value="PRK07718.1"/>
    <property type="match status" value="1"/>
</dbReference>
<comment type="similarity">
    <text evidence="3 10">Belongs to the FliL family.</text>
</comment>
<keyword evidence="11" id="KW-0966">Cell projection</keyword>
<dbReference type="AlphaFoldDB" id="A0A974NPS0"/>
<feature type="transmembrane region" description="Helical" evidence="10">
    <location>
        <begin position="6"/>
        <end position="27"/>
    </location>
</feature>
<keyword evidence="11" id="KW-0282">Flagellum</keyword>
<keyword evidence="9 10" id="KW-0472">Membrane</keyword>
<dbReference type="RefSeq" id="WP_040374543.1">
    <property type="nucleotide sequence ID" value="NZ_CP068053.1"/>
</dbReference>
<dbReference type="PANTHER" id="PTHR35091:SF2">
    <property type="entry name" value="FLAGELLAR PROTEIN FLIL"/>
    <property type="match status" value="1"/>
</dbReference>
<dbReference type="GO" id="GO:0005886">
    <property type="term" value="C:plasma membrane"/>
    <property type="evidence" value="ECO:0007669"/>
    <property type="project" value="UniProtKB-SubCell"/>
</dbReference>
<evidence type="ECO:0000313" key="12">
    <source>
        <dbReference type="Proteomes" id="UP000595254"/>
    </source>
</evidence>
<keyword evidence="6 10" id="KW-0812">Transmembrane</keyword>
<evidence type="ECO:0000256" key="9">
    <source>
        <dbReference type="ARBA" id="ARBA00023136"/>
    </source>
</evidence>
<organism evidence="11 12">
    <name type="scientific">Peribacillus psychrosaccharolyticus</name>
    <name type="common">Bacillus psychrosaccharolyticus</name>
    <dbReference type="NCBI Taxonomy" id="1407"/>
    <lineage>
        <taxon>Bacteria</taxon>
        <taxon>Bacillati</taxon>
        <taxon>Bacillota</taxon>
        <taxon>Bacilli</taxon>
        <taxon>Bacillales</taxon>
        <taxon>Bacillaceae</taxon>
        <taxon>Peribacillus</taxon>
    </lineage>
</organism>
<sequence length="142" mass="15789">MKNKLLMILLIILVSITLVGIVAVVIIDRNTGEGSAEKAPSIEEIVEASVEIPEVTTNLASGDFIRMAFTIQTDSKKAKKELEQRNFQVNNIIITELSEMKAEDLTGKNGKEKFQLTLKEKISHLMQDGKVEQVYITSSILQ</sequence>
<dbReference type="Pfam" id="PF03748">
    <property type="entry name" value="FliL"/>
    <property type="match status" value="1"/>
</dbReference>
<dbReference type="KEGG" id="ppsr:I6J18_06565"/>
<evidence type="ECO:0000256" key="1">
    <source>
        <dbReference type="ARBA" id="ARBA00002254"/>
    </source>
</evidence>
<name>A0A974NPS0_PERPY</name>
<evidence type="ECO:0000256" key="10">
    <source>
        <dbReference type="RuleBase" id="RU364125"/>
    </source>
</evidence>
<evidence type="ECO:0000256" key="3">
    <source>
        <dbReference type="ARBA" id="ARBA00008281"/>
    </source>
</evidence>
<dbReference type="InterPro" id="IPR005503">
    <property type="entry name" value="FliL"/>
</dbReference>
<evidence type="ECO:0000313" key="11">
    <source>
        <dbReference type="EMBL" id="QQT01523.1"/>
    </source>
</evidence>
<keyword evidence="12" id="KW-1185">Reference proteome</keyword>
<evidence type="ECO:0000256" key="8">
    <source>
        <dbReference type="ARBA" id="ARBA00022989"/>
    </source>
</evidence>
<evidence type="ECO:0000256" key="5">
    <source>
        <dbReference type="ARBA" id="ARBA00022500"/>
    </source>
</evidence>
<proteinExistence type="inferred from homology"/>
<dbReference type="PANTHER" id="PTHR35091">
    <property type="entry name" value="FLAGELLAR PROTEIN FLIL"/>
    <property type="match status" value="1"/>
</dbReference>
<keyword evidence="8 10" id="KW-1133">Transmembrane helix</keyword>
<accession>A0A974NPS0</accession>
<dbReference type="GO" id="GO:0009425">
    <property type="term" value="C:bacterial-type flagellum basal body"/>
    <property type="evidence" value="ECO:0007669"/>
    <property type="project" value="InterPro"/>
</dbReference>
<keyword evidence="11" id="KW-0969">Cilium</keyword>